<feature type="domain" description="Piezo non-specific cation channel cap" evidence="2">
    <location>
        <begin position="183"/>
        <end position="480"/>
    </location>
</feature>
<dbReference type="PANTHER" id="PTHR47049">
    <property type="entry name" value="PIEZO-TYPE MECHANOSENSITIVE ION CHANNEL HOMOLOG"/>
    <property type="match status" value="1"/>
</dbReference>
<dbReference type="GO" id="GO:0016020">
    <property type="term" value="C:membrane"/>
    <property type="evidence" value="ECO:0007669"/>
    <property type="project" value="InterPro"/>
</dbReference>
<gene>
    <name evidence="4" type="ORF">EB796_013122</name>
</gene>
<comment type="caution">
    <text evidence="4">The sequence shown here is derived from an EMBL/GenBank/DDBJ whole genome shotgun (WGS) entry which is preliminary data.</text>
</comment>
<accession>A0A7J7JRQ0</accession>
<dbReference type="PANTHER" id="PTHR47049:SF2">
    <property type="entry name" value="PIEZO-TYPE MECHANOSENSITIVE ION CHANNEL HOMOLOG"/>
    <property type="match status" value="1"/>
</dbReference>
<dbReference type="EMBL" id="VXIV02001936">
    <property type="protein sequence ID" value="KAF6028583.1"/>
    <property type="molecule type" value="Genomic_DNA"/>
</dbReference>
<dbReference type="OrthoDB" id="6286570at2759"/>
<reference evidence="4" key="1">
    <citation type="submission" date="2020-06" db="EMBL/GenBank/DDBJ databases">
        <title>Draft genome of Bugula neritina, a colonial animal packing powerful symbionts and potential medicines.</title>
        <authorList>
            <person name="Rayko M."/>
        </authorList>
    </citation>
    <scope>NUCLEOTIDE SEQUENCE [LARGE SCALE GENOMIC DNA]</scope>
    <source>
        <strain evidence="4">Kwan_BN1</strain>
    </source>
</reference>
<keyword evidence="1" id="KW-0472">Membrane</keyword>
<evidence type="ECO:0000313" key="4">
    <source>
        <dbReference type="EMBL" id="KAF6028583.1"/>
    </source>
</evidence>
<dbReference type="GO" id="GO:0008381">
    <property type="term" value="F:mechanosensitive monoatomic ion channel activity"/>
    <property type="evidence" value="ECO:0007669"/>
    <property type="project" value="InterPro"/>
</dbReference>
<feature type="domain" description="Piezo THU9 and anchor" evidence="3">
    <location>
        <begin position="2"/>
        <end position="145"/>
    </location>
</feature>
<feature type="transmembrane region" description="Helical" evidence="1">
    <location>
        <begin position="12"/>
        <end position="29"/>
    </location>
</feature>
<keyword evidence="1" id="KW-1133">Transmembrane helix</keyword>
<dbReference type="Pfam" id="PF12166">
    <property type="entry name" value="Piezo_cap"/>
    <property type="match status" value="1"/>
</dbReference>
<evidence type="ECO:0000259" key="3">
    <source>
        <dbReference type="Pfam" id="PF24874"/>
    </source>
</evidence>
<proteinExistence type="predicted"/>
<organism evidence="4 5">
    <name type="scientific">Bugula neritina</name>
    <name type="common">Brown bryozoan</name>
    <name type="synonym">Sertularia neritina</name>
    <dbReference type="NCBI Taxonomy" id="10212"/>
    <lineage>
        <taxon>Eukaryota</taxon>
        <taxon>Metazoa</taxon>
        <taxon>Spiralia</taxon>
        <taxon>Lophotrochozoa</taxon>
        <taxon>Bryozoa</taxon>
        <taxon>Gymnolaemata</taxon>
        <taxon>Cheilostomatida</taxon>
        <taxon>Flustrina</taxon>
        <taxon>Buguloidea</taxon>
        <taxon>Bugulidae</taxon>
        <taxon>Bugula</taxon>
    </lineage>
</organism>
<protein>
    <submittedName>
        <fullName evidence="4">PIEZO2</fullName>
    </submittedName>
</protein>
<evidence type="ECO:0000259" key="2">
    <source>
        <dbReference type="Pfam" id="PF12166"/>
    </source>
</evidence>
<name>A0A7J7JRQ0_BUGNE</name>
<feature type="transmembrane region" description="Helical" evidence="1">
    <location>
        <begin position="393"/>
        <end position="413"/>
    </location>
</feature>
<dbReference type="Proteomes" id="UP000593567">
    <property type="component" value="Unassembled WGS sequence"/>
</dbReference>
<feature type="transmembrane region" description="Helical" evidence="1">
    <location>
        <begin position="49"/>
        <end position="68"/>
    </location>
</feature>
<keyword evidence="1" id="KW-0812">Transmembrane</keyword>
<keyword evidence="5" id="KW-1185">Reference proteome</keyword>
<dbReference type="AlphaFoldDB" id="A0A7J7JRQ0"/>
<evidence type="ECO:0000313" key="5">
    <source>
        <dbReference type="Proteomes" id="UP000593567"/>
    </source>
</evidence>
<evidence type="ECO:0000256" key="1">
    <source>
        <dbReference type="SAM" id="Phobius"/>
    </source>
</evidence>
<dbReference type="InterPro" id="IPR027272">
    <property type="entry name" value="Piezo"/>
</dbReference>
<sequence>MLTNTPFIQNPAAQLFYFIKFLYFGLSAWQIKSGYPMGHTGNFLTTKYSYVNLVLFQAFIICPFLLELRCVMDWMWTKTSLTIGSWFLMEDMFNKLFTIKCLRQGEKDFPAPRGINRPAIVKYGLGGFILLALIFIIWFPLVIFSFANTIYLLNPPVQCQMTVSIGGFQDIFTVRSQPSGIANVTVDDLSNLRNSLVNNSLAIGFLESYEATDIRTIELNGASTAIWGITEPSQADLVKVLASNDSLAVTVTLSFTRSPKLGLTAGTISAEFYFDLIPGSDSRQNLHNAIASQGGEPIYLSYFLPQYLHLPATGQPTAVDSIQCNPCDSQYQTLGMKPLSGIGLELKLTRTEYWSVEELSNCTLSFISSCSENITNSSTLFFSTFNDRVAPDAVAFITGPGIIGLYIGMVFVIGQFVRTLTSGGSYTVMFDQLPNVDRIMRIAKDLYFVRENGHLMLEEELFAKLIYIYRSPKMLIKLSKLKTS</sequence>
<dbReference type="Pfam" id="PF24874">
    <property type="entry name" value="Piezo_THU9_anchor"/>
    <property type="match status" value="1"/>
</dbReference>
<dbReference type="InterPro" id="IPR056770">
    <property type="entry name" value="Piezo_THU9_anchor"/>
</dbReference>
<dbReference type="InterPro" id="IPR031334">
    <property type="entry name" value="Piezo_cap_dom"/>
</dbReference>
<feature type="transmembrane region" description="Helical" evidence="1">
    <location>
        <begin position="123"/>
        <end position="153"/>
    </location>
</feature>